<dbReference type="PANTHER" id="PTHR42748">
    <property type="entry name" value="NITROGEN METABOLITE REPRESSION PROTEIN NMRA FAMILY MEMBER"/>
    <property type="match status" value="1"/>
</dbReference>
<keyword evidence="4" id="KW-1185">Reference proteome</keyword>
<dbReference type="Proteomes" id="UP001165584">
    <property type="component" value="Unassembled WGS sequence"/>
</dbReference>
<dbReference type="RefSeq" id="WP_259507173.1">
    <property type="nucleotide sequence ID" value="NZ_JANLCM010000001.1"/>
</dbReference>
<sequence>MRIAVAGGTGAVGRRVVAALVASGHDAFALTRSSGHDLTATDAQPALVSALAGCAATIDVTSVATTSSATSTRFFGAVTGNLLAAERAAGVPHHIILSIVGAVEAPAAYYAGKKLQEDLVMASSGGWSILRATQFHEFAAQMVEQGRMGPVQVVPTMRSQPVAAADVAEVLVEIALGEPRGLDRDLGGPQEENMADMVRRYLAATGQKRPVLEVPLPGPWGHALRDGTLLPGATARRASQTFADWLAAL</sequence>
<comment type="caution">
    <text evidence="3">The sequence shown here is derived from an EMBL/GenBank/DDBJ whole genome shotgun (WGS) entry which is preliminary data.</text>
</comment>
<keyword evidence="1" id="KW-0521">NADP</keyword>
<reference evidence="3" key="1">
    <citation type="submission" date="2022-08" db="EMBL/GenBank/DDBJ databases">
        <authorList>
            <person name="Deng Y."/>
            <person name="Han X.-F."/>
            <person name="Zhang Y.-Q."/>
        </authorList>
    </citation>
    <scope>NUCLEOTIDE SEQUENCE</scope>
    <source>
        <strain evidence="3">CPCC 205763</strain>
    </source>
</reference>
<dbReference type="InterPro" id="IPR036291">
    <property type="entry name" value="NAD(P)-bd_dom_sf"/>
</dbReference>
<dbReference type="InterPro" id="IPR051164">
    <property type="entry name" value="NmrA-like_oxidored"/>
</dbReference>
<dbReference type="InterPro" id="IPR016040">
    <property type="entry name" value="NAD(P)-bd_dom"/>
</dbReference>
<evidence type="ECO:0000313" key="3">
    <source>
        <dbReference type="EMBL" id="MCS5718347.1"/>
    </source>
</evidence>
<proteinExistence type="predicted"/>
<feature type="domain" description="NAD(P)-binding" evidence="2">
    <location>
        <begin position="7"/>
        <end position="175"/>
    </location>
</feature>
<dbReference type="Pfam" id="PF13460">
    <property type="entry name" value="NAD_binding_10"/>
    <property type="match status" value="1"/>
</dbReference>
<gene>
    <name evidence="3" type="ORF">N1027_09365</name>
</gene>
<dbReference type="PANTHER" id="PTHR42748:SF3">
    <property type="entry name" value="BLL4366 PROTEIN"/>
    <property type="match status" value="1"/>
</dbReference>
<name>A0ABT2GQ61_9MICO</name>
<dbReference type="Gene3D" id="3.40.50.720">
    <property type="entry name" value="NAD(P)-binding Rossmann-like Domain"/>
    <property type="match status" value="1"/>
</dbReference>
<organism evidence="3 4">
    <name type="scientific">Herbiconiux aconitum</name>
    <dbReference type="NCBI Taxonomy" id="2970913"/>
    <lineage>
        <taxon>Bacteria</taxon>
        <taxon>Bacillati</taxon>
        <taxon>Actinomycetota</taxon>
        <taxon>Actinomycetes</taxon>
        <taxon>Micrococcales</taxon>
        <taxon>Microbacteriaceae</taxon>
        <taxon>Herbiconiux</taxon>
    </lineage>
</organism>
<evidence type="ECO:0000259" key="2">
    <source>
        <dbReference type="Pfam" id="PF13460"/>
    </source>
</evidence>
<dbReference type="SUPFAM" id="SSF51735">
    <property type="entry name" value="NAD(P)-binding Rossmann-fold domains"/>
    <property type="match status" value="1"/>
</dbReference>
<dbReference type="EMBL" id="JANLCM010000001">
    <property type="protein sequence ID" value="MCS5718347.1"/>
    <property type="molecule type" value="Genomic_DNA"/>
</dbReference>
<evidence type="ECO:0000313" key="4">
    <source>
        <dbReference type="Proteomes" id="UP001165584"/>
    </source>
</evidence>
<evidence type="ECO:0000256" key="1">
    <source>
        <dbReference type="ARBA" id="ARBA00022857"/>
    </source>
</evidence>
<accession>A0ABT2GQ61</accession>
<protein>
    <submittedName>
        <fullName evidence="3">NAD(P)H-binding protein</fullName>
    </submittedName>
</protein>